<dbReference type="Proteomes" id="UP000661077">
    <property type="component" value="Unassembled WGS sequence"/>
</dbReference>
<name>A0ABS1X1X2_9GAMM</name>
<gene>
    <name evidence="1" type="ORF">JM946_20930</name>
</gene>
<proteinExistence type="predicted"/>
<organism evidence="1 2">
    <name type="scientific">Steroidobacter gossypii</name>
    <dbReference type="NCBI Taxonomy" id="2805490"/>
    <lineage>
        <taxon>Bacteria</taxon>
        <taxon>Pseudomonadati</taxon>
        <taxon>Pseudomonadota</taxon>
        <taxon>Gammaproteobacteria</taxon>
        <taxon>Steroidobacterales</taxon>
        <taxon>Steroidobacteraceae</taxon>
        <taxon>Steroidobacter</taxon>
    </lineage>
</organism>
<protein>
    <submittedName>
        <fullName evidence="1">Uncharacterized protein</fullName>
    </submittedName>
</protein>
<evidence type="ECO:0000313" key="1">
    <source>
        <dbReference type="EMBL" id="MBM0107208.1"/>
    </source>
</evidence>
<evidence type="ECO:0000313" key="2">
    <source>
        <dbReference type="Proteomes" id="UP000661077"/>
    </source>
</evidence>
<keyword evidence="2" id="KW-1185">Reference proteome</keyword>
<sequence>MARTDSPSLQALNEASGALRALLGVIISVERRFGAPQSPLELLRHIQEHPEWEWLRPLYQLIADIDHASEDELPVTEVAAIGGHASALLSGVGAPVEQAFLERYRALLQTTPEVAIAHGAALQAIRKLPPETDDEAERLHARHQWAMRCKHGRQGR</sequence>
<accession>A0ABS1X1X2</accession>
<dbReference type="RefSeq" id="WP_203169326.1">
    <property type="nucleotide sequence ID" value="NZ_JAEVLS010000005.1"/>
</dbReference>
<dbReference type="EMBL" id="JAEVLS010000005">
    <property type="protein sequence ID" value="MBM0107208.1"/>
    <property type="molecule type" value="Genomic_DNA"/>
</dbReference>
<reference evidence="1 2" key="1">
    <citation type="journal article" date="2021" name="Int. J. Syst. Evol. Microbiol.">
        <title>Steroidobacter gossypii sp. nov., isolated from soil of cotton cropping field.</title>
        <authorList>
            <person name="Huang R."/>
            <person name="Yang S."/>
            <person name="Zhen C."/>
            <person name="Liu W."/>
        </authorList>
    </citation>
    <scope>NUCLEOTIDE SEQUENCE [LARGE SCALE GENOMIC DNA]</scope>
    <source>
        <strain evidence="1 2">S1-65</strain>
    </source>
</reference>
<comment type="caution">
    <text evidence="1">The sequence shown here is derived from an EMBL/GenBank/DDBJ whole genome shotgun (WGS) entry which is preliminary data.</text>
</comment>